<dbReference type="InterPro" id="IPR041249">
    <property type="entry name" value="HEPN_DZIP3"/>
</dbReference>
<protein>
    <recommendedName>
        <fullName evidence="1">DZIP3-like HEPN domain-containing protein</fullName>
    </recommendedName>
</protein>
<reference evidence="2 3" key="1">
    <citation type="submission" date="2022-05" db="EMBL/GenBank/DDBJ databases">
        <authorList>
            <consortium name="Genoscope - CEA"/>
            <person name="William W."/>
        </authorList>
    </citation>
    <scope>NUCLEOTIDE SEQUENCE [LARGE SCALE GENOMIC DNA]</scope>
</reference>
<dbReference type="PANTHER" id="PTHR46844">
    <property type="entry name" value="SLR5058 PROTEIN"/>
    <property type="match status" value="1"/>
</dbReference>
<feature type="domain" description="DZIP3-like HEPN" evidence="1">
    <location>
        <begin position="46"/>
        <end position="161"/>
    </location>
</feature>
<evidence type="ECO:0000313" key="3">
    <source>
        <dbReference type="Proteomes" id="UP001159427"/>
    </source>
</evidence>
<proteinExistence type="predicted"/>
<name>A0ABN8R1P8_9CNID</name>
<gene>
    <name evidence="2" type="ORF">PEVE_00008930</name>
</gene>
<evidence type="ECO:0000259" key="1">
    <source>
        <dbReference type="Pfam" id="PF18738"/>
    </source>
</evidence>
<accession>A0ABN8R1P8</accession>
<sequence length="197" mass="21637">MAAAAPSPLASSEEKTNGAKLSRLLIDGGTTVLRNVFNHHYPPAILAAGVLHGPQWNKLFPPGGAMPDSNTFDITLLFLLLTKICGLSPPLTGWHTKPPASDTSLEANLARVKHFRNLLYGHVTSTGVDTHSFFAFWQEISPVLVALGLQQSEIDRLKAERGGEEDYLKALRDWADSEEDIKTHLKDVCQTQKEIKQ</sequence>
<comment type="caution">
    <text evidence="2">The sequence shown here is derived from an EMBL/GenBank/DDBJ whole genome shotgun (WGS) entry which is preliminary data.</text>
</comment>
<evidence type="ECO:0000313" key="2">
    <source>
        <dbReference type="EMBL" id="CAH3173243.1"/>
    </source>
</evidence>
<dbReference type="Pfam" id="PF18738">
    <property type="entry name" value="HEPN_DZIP3"/>
    <property type="match status" value="1"/>
</dbReference>
<dbReference type="PANTHER" id="PTHR46844:SF1">
    <property type="entry name" value="SLR5058 PROTEIN"/>
    <property type="match status" value="1"/>
</dbReference>
<feature type="non-terminal residue" evidence="2">
    <location>
        <position position="197"/>
    </location>
</feature>
<organism evidence="2 3">
    <name type="scientific">Porites evermanni</name>
    <dbReference type="NCBI Taxonomy" id="104178"/>
    <lineage>
        <taxon>Eukaryota</taxon>
        <taxon>Metazoa</taxon>
        <taxon>Cnidaria</taxon>
        <taxon>Anthozoa</taxon>
        <taxon>Hexacorallia</taxon>
        <taxon>Scleractinia</taxon>
        <taxon>Fungiina</taxon>
        <taxon>Poritidae</taxon>
        <taxon>Porites</taxon>
    </lineage>
</organism>
<keyword evidence="3" id="KW-1185">Reference proteome</keyword>
<dbReference type="EMBL" id="CALNXI010001609">
    <property type="protein sequence ID" value="CAH3173243.1"/>
    <property type="molecule type" value="Genomic_DNA"/>
</dbReference>
<dbReference type="Proteomes" id="UP001159427">
    <property type="component" value="Unassembled WGS sequence"/>
</dbReference>